<dbReference type="InterPro" id="IPR001841">
    <property type="entry name" value="Znf_RING"/>
</dbReference>
<feature type="domain" description="RING-type" evidence="4">
    <location>
        <begin position="342"/>
        <end position="384"/>
    </location>
</feature>
<dbReference type="EMBL" id="CAUYUJ010017271">
    <property type="protein sequence ID" value="CAK0873332.1"/>
    <property type="molecule type" value="Genomic_DNA"/>
</dbReference>
<feature type="chain" id="PRO_5046766225" description="RING-type domain-containing protein" evidence="3">
    <location>
        <begin position="20"/>
        <end position="522"/>
    </location>
</feature>
<feature type="compositionally biased region" description="Low complexity" evidence="2">
    <location>
        <begin position="98"/>
        <end position="108"/>
    </location>
</feature>
<evidence type="ECO:0000313" key="5">
    <source>
        <dbReference type="EMBL" id="CAK0873332.1"/>
    </source>
</evidence>
<dbReference type="PROSITE" id="PS50089">
    <property type="entry name" value="ZF_RING_2"/>
    <property type="match status" value="2"/>
</dbReference>
<evidence type="ECO:0000256" key="3">
    <source>
        <dbReference type="SAM" id="SignalP"/>
    </source>
</evidence>
<dbReference type="Gene3D" id="3.30.40.10">
    <property type="entry name" value="Zinc/RING finger domain, C3HC4 (zinc finger)"/>
    <property type="match status" value="2"/>
</dbReference>
<keyword evidence="1" id="KW-0479">Metal-binding</keyword>
<feature type="region of interest" description="Disordered" evidence="2">
    <location>
        <begin position="294"/>
        <end position="316"/>
    </location>
</feature>
<dbReference type="Proteomes" id="UP001189429">
    <property type="component" value="Unassembled WGS sequence"/>
</dbReference>
<evidence type="ECO:0000259" key="4">
    <source>
        <dbReference type="PROSITE" id="PS50089"/>
    </source>
</evidence>
<evidence type="ECO:0000256" key="1">
    <source>
        <dbReference type="PROSITE-ProRule" id="PRU00175"/>
    </source>
</evidence>
<dbReference type="SMART" id="SM00184">
    <property type="entry name" value="RING"/>
    <property type="match status" value="2"/>
</dbReference>
<organism evidence="5 6">
    <name type="scientific">Prorocentrum cordatum</name>
    <dbReference type="NCBI Taxonomy" id="2364126"/>
    <lineage>
        <taxon>Eukaryota</taxon>
        <taxon>Sar</taxon>
        <taxon>Alveolata</taxon>
        <taxon>Dinophyceae</taxon>
        <taxon>Prorocentrales</taxon>
        <taxon>Prorocentraceae</taxon>
        <taxon>Prorocentrum</taxon>
    </lineage>
</organism>
<keyword evidence="3" id="KW-0732">Signal</keyword>
<sequence>MVVAFVGLLDAVATGLTAGRRLTEQSDGAREALEALMHSAREGSADPGATGAKPEGRGGALDTIGVDSADGRQMSADEVSIKDSPLAVCDRQSRKGNDGNAASSSAGNGGNAASILGAEVSAGAALQVQARVPARPGAAQTAPREGKQKARQQVRAAKRSGPLTVVAAPLHALSFAAPVSPGGRGWRAPAPLSGSTPDVYDGVACFFLADDGGGNGAEGLGSEGEEHTFDGCVVGAGAAWKQCVEGVPPCYVCVDMCLATVMWFTRQILCSGGAEGGGAAAAGTKSSCAAAAEPPARAAPGPHGQPGGAPAAAAAQVTQSRRHWVQDAVCQTVPVWEERDACVICLQAPRTHALSPCGHLCVCASCGGRQRAPAGAMAKCPLCRKAADCVFEVFAGFDLGIPRTPSAADRRGTRFRLVNRRVSPSNRPKLDLHNVAECLQEVALANTAKEVDGGSCAVADAWCQTLGHDLCVTCEVSQATHATVPCGHLCLCEGCAEGSALRAGPCPACSRLGVLRFLKIFS</sequence>
<feature type="domain" description="RING-type" evidence="4">
    <location>
        <begin position="471"/>
        <end position="510"/>
    </location>
</feature>
<evidence type="ECO:0000256" key="2">
    <source>
        <dbReference type="SAM" id="MobiDB-lite"/>
    </source>
</evidence>
<proteinExistence type="predicted"/>
<keyword evidence="6" id="KW-1185">Reference proteome</keyword>
<feature type="region of interest" description="Disordered" evidence="2">
    <location>
        <begin position="40"/>
        <end position="108"/>
    </location>
</feature>
<dbReference type="InterPro" id="IPR013083">
    <property type="entry name" value="Znf_RING/FYVE/PHD"/>
</dbReference>
<name>A0ABN9VM17_9DINO</name>
<feature type="compositionally biased region" description="Low complexity" evidence="2">
    <location>
        <begin position="294"/>
        <end position="315"/>
    </location>
</feature>
<feature type="compositionally biased region" description="Basic residues" evidence="2">
    <location>
        <begin position="149"/>
        <end position="158"/>
    </location>
</feature>
<reference evidence="5" key="1">
    <citation type="submission" date="2023-10" db="EMBL/GenBank/DDBJ databases">
        <authorList>
            <person name="Chen Y."/>
            <person name="Shah S."/>
            <person name="Dougan E. K."/>
            <person name="Thang M."/>
            <person name="Chan C."/>
        </authorList>
    </citation>
    <scope>NUCLEOTIDE SEQUENCE [LARGE SCALE GENOMIC DNA]</scope>
</reference>
<keyword evidence="1" id="KW-0863">Zinc-finger</keyword>
<dbReference type="Pfam" id="PF13920">
    <property type="entry name" value="zf-C3HC4_3"/>
    <property type="match status" value="2"/>
</dbReference>
<dbReference type="PANTHER" id="PTHR22696">
    <property type="entry name" value="E3 UBIQUITIN-PROTEIN LIGASE RNF26"/>
    <property type="match status" value="1"/>
</dbReference>
<keyword evidence="1" id="KW-0862">Zinc</keyword>
<feature type="signal peptide" evidence="3">
    <location>
        <begin position="1"/>
        <end position="19"/>
    </location>
</feature>
<evidence type="ECO:0000313" key="6">
    <source>
        <dbReference type="Proteomes" id="UP001189429"/>
    </source>
</evidence>
<comment type="caution">
    <text evidence="5">The sequence shown here is derived from an EMBL/GenBank/DDBJ whole genome shotgun (WGS) entry which is preliminary data.</text>
</comment>
<gene>
    <name evidence="5" type="ORF">PCOR1329_LOCUS58579</name>
</gene>
<accession>A0ABN9VM17</accession>
<protein>
    <recommendedName>
        <fullName evidence="4">RING-type domain-containing protein</fullName>
    </recommendedName>
</protein>
<feature type="region of interest" description="Disordered" evidence="2">
    <location>
        <begin position="134"/>
        <end position="158"/>
    </location>
</feature>